<name>A0AAW9TYC7_RHIML</name>
<feature type="domain" description="ABC transporter" evidence="3">
    <location>
        <begin position="2"/>
        <end position="240"/>
    </location>
</feature>
<dbReference type="PANTHER" id="PTHR43790">
    <property type="entry name" value="CARBOHYDRATE TRANSPORT ATP-BINDING PROTEIN MG119-RELATED"/>
    <property type="match status" value="1"/>
</dbReference>
<dbReference type="SUPFAM" id="SSF52540">
    <property type="entry name" value="P-loop containing nucleoside triphosphate hydrolases"/>
    <property type="match status" value="1"/>
</dbReference>
<proteinExistence type="predicted"/>
<dbReference type="KEGG" id="smer:DU99_14065"/>
<reference evidence="4 5" key="1">
    <citation type="journal article" date="2013" name="Genome Biol.">
        <title>Comparative genomics of the core and accessory genomes of 48 Sinorhizobium strains comprising five genospecies.</title>
        <authorList>
            <person name="Sugawara M."/>
            <person name="Epstein B."/>
            <person name="Badgley B.D."/>
            <person name="Unno T."/>
            <person name="Xu L."/>
            <person name="Reese J."/>
            <person name="Gyaneshwar P."/>
            <person name="Denny R."/>
            <person name="Mudge J."/>
            <person name="Bharti A.K."/>
            <person name="Farmer A.D."/>
            <person name="May G.D."/>
            <person name="Woodward J.E."/>
            <person name="Medigue C."/>
            <person name="Vallenet D."/>
            <person name="Lajus A."/>
            <person name="Rouy Z."/>
            <person name="Martinez-Vaz B."/>
            <person name="Tiffin P."/>
            <person name="Young N.D."/>
            <person name="Sadowsky M.J."/>
        </authorList>
    </citation>
    <scope>NUCLEOTIDE SEQUENCE [LARGE SCALE GENOMIC DNA]</scope>
    <source>
        <strain evidence="4 5">N6B1</strain>
    </source>
</reference>
<dbReference type="GO" id="GO:0016887">
    <property type="term" value="F:ATP hydrolysis activity"/>
    <property type="evidence" value="ECO:0007669"/>
    <property type="project" value="InterPro"/>
</dbReference>
<keyword evidence="1" id="KW-0547">Nucleotide-binding</keyword>
<gene>
    <name evidence="4" type="ORF">GHK53_30250</name>
</gene>
<organism evidence="4 5">
    <name type="scientific">Rhizobium meliloti</name>
    <name type="common">Ensifer meliloti</name>
    <name type="synonym">Sinorhizobium meliloti</name>
    <dbReference type="NCBI Taxonomy" id="382"/>
    <lineage>
        <taxon>Bacteria</taxon>
        <taxon>Pseudomonadati</taxon>
        <taxon>Pseudomonadota</taxon>
        <taxon>Alphaproteobacteria</taxon>
        <taxon>Hyphomicrobiales</taxon>
        <taxon>Rhizobiaceae</taxon>
        <taxon>Sinorhizobium/Ensifer group</taxon>
        <taxon>Sinorhizobium</taxon>
    </lineage>
</organism>
<dbReference type="InterPro" id="IPR003593">
    <property type="entry name" value="AAA+_ATPase"/>
</dbReference>
<comment type="caution">
    <text evidence="4">The sequence shown here is derived from an EMBL/GenBank/DDBJ whole genome shotgun (WGS) entry which is preliminary data.</text>
</comment>
<evidence type="ECO:0000313" key="4">
    <source>
        <dbReference type="EMBL" id="MQW36928.1"/>
    </source>
</evidence>
<dbReference type="InterPro" id="IPR027417">
    <property type="entry name" value="P-loop_NTPase"/>
</dbReference>
<dbReference type="RefSeq" id="WP_010970003.1">
    <property type="nucleotide sequence ID" value="NZ_BJNJ01000009.1"/>
</dbReference>
<dbReference type="Proteomes" id="UP000429484">
    <property type="component" value="Unassembled WGS sequence"/>
</dbReference>
<dbReference type="InterPro" id="IPR050107">
    <property type="entry name" value="ABC_carbohydrate_import_ATPase"/>
</dbReference>
<dbReference type="GeneID" id="89576922"/>
<dbReference type="EMBL" id="WISR01000245">
    <property type="protein sequence ID" value="MQW36928.1"/>
    <property type="molecule type" value="Genomic_DNA"/>
</dbReference>
<dbReference type="PROSITE" id="PS50893">
    <property type="entry name" value="ABC_TRANSPORTER_2"/>
    <property type="match status" value="1"/>
</dbReference>
<evidence type="ECO:0000256" key="1">
    <source>
        <dbReference type="ARBA" id="ARBA00022741"/>
    </source>
</evidence>
<keyword evidence="2 4" id="KW-0067">ATP-binding</keyword>
<accession>A0AAW9TYC7</accession>
<evidence type="ECO:0000256" key="2">
    <source>
        <dbReference type="ARBA" id="ARBA00022840"/>
    </source>
</evidence>
<dbReference type="AlphaFoldDB" id="A0AAW9TYC7"/>
<evidence type="ECO:0000259" key="3">
    <source>
        <dbReference type="PROSITE" id="PS50893"/>
    </source>
</evidence>
<protein>
    <submittedName>
        <fullName evidence="4">ATP-binding cassette domain-containing protein</fullName>
    </submittedName>
</protein>
<dbReference type="GO" id="GO:0005524">
    <property type="term" value="F:ATP binding"/>
    <property type="evidence" value="ECO:0007669"/>
    <property type="project" value="UniProtKB-KW"/>
</dbReference>
<dbReference type="InterPro" id="IPR003439">
    <property type="entry name" value="ABC_transporter-like_ATP-bd"/>
</dbReference>
<dbReference type="SMART" id="SM00382">
    <property type="entry name" value="AAA"/>
    <property type="match status" value="1"/>
</dbReference>
<dbReference type="CDD" id="cd03216">
    <property type="entry name" value="ABC_Carb_Monos_I"/>
    <property type="match status" value="1"/>
</dbReference>
<sequence length="252" mass="27179">MLRVQNLTKRFGHVTAISNVSANIRKGRVTALLGDNGAGKSTLVKMICGTYKPTQGSVWVNGKQVHMDSARDALALGITAVYQDLALVDQRNVIHNISLGNIPTKWGGLVVDRKKMRETAENALSYMKAKLPSLDIPVSSMSGGQRQAVAIARACASGGQLVIMDEPTAALGIREQRMVLDVVHDLRAHGTSVLIISHNLDHVFEVADDLLILRGGRVVAEVERNAVSHDEVVRLILAGQPRDADLEEEVAA</sequence>
<dbReference type="Gene3D" id="3.40.50.300">
    <property type="entry name" value="P-loop containing nucleotide triphosphate hydrolases"/>
    <property type="match status" value="1"/>
</dbReference>
<dbReference type="PANTHER" id="PTHR43790:SF8">
    <property type="entry name" value="SUGAR ABC TRANSPORTER ATP-BINDING PROTEIN"/>
    <property type="match status" value="1"/>
</dbReference>
<evidence type="ECO:0000313" key="5">
    <source>
        <dbReference type="Proteomes" id="UP000429484"/>
    </source>
</evidence>
<dbReference type="Pfam" id="PF00005">
    <property type="entry name" value="ABC_tran"/>
    <property type="match status" value="1"/>
</dbReference>